<protein>
    <submittedName>
        <fullName evidence="1">Uncharacterized protein</fullName>
    </submittedName>
</protein>
<accession>A0A026X2E6</accession>
<evidence type="ECO:0000313" key="2">
    <source>
        <dbReference type="Proteomes" id="UP000053097"/>
    </source>
</evidence>
<dbReference type="AlphaFoldDB" id="A0A026X2E6"/>
<dbReference type="Proteomes" id="UP000053097">
    <property type="component" value="Unassembled WGS sequence"/>
</dbReference>
<dbReference type="EMBL" id="KK107029">
    <property type="protein sequence ID" value="EZA62161.1"/>
    <property type="molecule type" value="Genomic_DNA"/>
</dbReference>
<sequence>TYKPNEEEINLLHDLERMNAEECVEENALFYVAGYVAHRFRNRYNLGCSTKTLSNSQSLEKSSWLYFVSKGNYMYPSRLKAMNRDIKHNNTIRKHKHLYKLYNKNEINNNW</sequence>
<gene>
    <name evidence="1" type="ORF">X777_06110</name>
</gene>
<reference evidence="1 2" key="1">
    <citation type="journal article" date="2014" name="Curr. Biol.">
        <title>The genome of the clonal raider ant Cerapachys biroi.</title>
        <authorList>
            <person name="Oxley P.R."/>
            <person name="Ji L."/>
            <person name="Fetter-Pruneda I."/>
            <person name="McKenzie S.K."/>
            <person name="Li C."/>
            <person name="Hu H."/>
            <person name="Zhang G."/>
            <person name="Kronauer D.J."/>
        </authorList>
    </citation>
    <scope>NUCLEOTIDE SEQUENCE [LARGE SCALE GENOMIC DNA]</scope>
</reference>
<feature type="non-terminal residue" evidence="1">
    <location>
        <position position="1"/>
    </location>
</feature>
<evidence type="ECO:0000313" key="1">
    <source>
        <dbReference type="EMBL" id="EZA62161.1"/>
    </source>
</evidence>
<proteinExistence type="predicted"/>
<name>A0A026X2E6_OOCBI</name>
<keyword evidence="2" id="KW-1185">Reference proteome</keyword>
<organism evidence="1 2">
    <name type="scientific">Ooceraea biroi</name>
    <name type="common">Clonal raider ant</name>
    <name type="synonym">Cerapachys biroi</name>
    <dbReference type="NCBI Taxonomy" id="2015173"/>
    <lineage>
        <taxon>Eukaryota</taxon>
        <taxon>Metazoa</taxon>
        <taxon>Ecdysozoa</taxon>
        <taxon>Arthropoda</taxon>
        <taxon>Hexapoda</taxon>
        <taxon>Insecta</taxon>
        <taxon>Pterygota</taxon>
        <taxon>Neoptera</taxon>
        <taxon>Endopterygota</taxon>
        <taxon>Hymenoptera</taxon>
        <taxon>Apocrita</taxon>
        <taxon>Aculeata</taxon>
        <taxon>Formicoidea</taxon>
        <taxon>Formicidae</taxon>
        <taxon>Dorylinae</taxon>
        <taxon>Ooceraea</taxon>
    </lineage>
</organism>